<accession>A0ABU9XX95</accession>
<evidence type="ECO:0000313" key="1">
    <source>
        <dbReference type="EMBL" id="MEN2788168.1"/>
    </source>
</evidence>
<dbReference type="EMBL" id="JBDIME010000001">
    <property type="protein sequence ID" value="MEN2788168.1"/>
    <property type="molecule type" value="Genomic_DNA"/>
</dbReference>
<proteinExistence type="predicted"/>
<name>A0ABU9XX95_9SPHN</name>
<protein>
    <submittedName>
        <fullName evidence="1">Nitroreductase family protein</fullName>
    </submittedName>
</protein>
<keyword evidence="2" id="KW-1185">Reference proteome</keyword>
<dbReference type="NCBIfam" id="NF047509">
    <property type="entry name" value="Rv3131_FMN_oxido"/>
    <property type="match status" value="1"/>
</dbReference>
<reference evidence="1 2" key="1">
    <citation type="submission" date="2024-05" db="EMBL/GenBank/DDBJ databases">
        <authorList>
            <person name="Liu Q."/>
            <person name="Xin Y.-H."/>
        </authorList>
    </citation>
    <scope>NUCLEOTIDE SEQUENCE [LARGE SCALE GENOMIC DNA]</scope>
    <source>
        <strain evidence="1 2">CGMCC 1.10181</strain>
    </source>
</reference>
<gene>
    <name evidence="1" type="ORF">ABC974_00875</name>
</gene>
<evidence type="ECO:0000313" key="2">
    <source>
        <dbReference type="Proteomes" id="UP001419910"/>
    </source>
</evidence>
<dbReference type="Gene3D" id="3.40.109.10">
    <property type="entry name" value="NADH Oxidase"/>
    <property type="match status" value="1"/>
</dbReference>
<dbReference type="PANTHER" id="PTHR23026">
    <property type="entry name" value="NADPH NITROREDUCTASE"/>
    <property type="match status" value="1"/>
</dbReference>
<dbReference type="InterPro" id="IPR000415">
    <property type="entry name" value="Nitroreductase-like"/>
</dbReference>
<organism evidence="1 2">
    <name type="scientific">Sphingomonas oligophenolica</name>
    <dbReference type="NCBI Taxonomy" id="301154"/>
    <lineage>
        <taxon>Bacteria</taxon>
        <taxon>Pseudomonadati</taxon>
        <taxon>Pseudomonadota</taxon>
        <taxon>Alphaproteobacteria</taxon>
        <taxon>Sphingomonadales</taxon>
        <taxon>Sphingomonadaceae</taxon>
        <taxon>Sphingomonas</taxon>
    </lineage>
</organism>
<dbReference type="PANTHER" id="PTHR23026:SF123">
    <property type="entry name" value="NAD(P)H NITROREDUCTASE RV3131-RELATED"/>
    <property type="match status" value="1"/>
</dbReference>
<dbReference type="InterPro" id="IPR050627">
    <property type="entry name" value="Nitroreductase/BluB"/>
</dbReference>
<dbReference type="Proteomes" id="UP001419910">
    <property type="component" value="Unassembled WGS sequence"/>
</dbReference>
<comment type="caution">
    <text evidence="1">The sequence shown here is derived from an EMBL/GenBank/DDBJ whole genome shotgun (WGS) entry which is preliminary data.</text>
</comment>
<dbReference type="SUPFAM" id="SSF55469">
    <property type="entry name" value="FMN-dependent nitroreductase-like"/>
    <property type="match status" value="2"/>
</dbReference>
<sequence>MNRRQMLIGAGAVAAVGGGGAYAALSGMGSSADYAAAIGPLRRRLADTPSARDLIRYATLAPNGHNTQPWRFRLGVRRIDILPDFSRRTPVVDPDDHHLFVSLGCAAENLSLASAARGAPGVVGFDSADKGSVSFNFESARAMPSAMFDAIPKRQSTRADFDGRAVGQADLDALARAAAVPGVDLVLLTDRNRIDRLQDLVLAGNSAQMADPAFVRELKSWLRYNPRQALRTGDGLYSVASGNPALPDWLGPHAFDWFSTARLENETYGRQIRSSAGIAVFTGAGEGPAHWVAVGQACQRFALQATALGLKHAFMNQPVEVPRLRPELAALIGLAGRRPDIVMRFGYGPTLPWSPRRPVDAVLLA</sequence>